<gene>
    <name evidence="7" type="ORF">ASPCADRAFT_203686</name>
</gene>
<dbReference type="InterPro" id="IPR000433">
    <property type="entry name" value="Znf_ZZ"/>
</dbReference>
<dbReference type="AlphaFoldDB" id="A0A1R3RZC3"/>
<protein>
    <recommendedName>
        <fullName evidence="6">JmjC domain-containing protein</fullName>
    </recommendedName>
</protein>
<accession>A0A1R3RZC3</accession>
<organism evidence="7 8">
    <name type="scientific">Aspergillus carbonarius (strain ITEM 5010)</name>
    <dbReference type="NCBI Taxonomy" id="602072"/>
    <lineage>
        <taxon>Eukaryota</taxon>
        <taxon>Fungi</taxon>
        <taxon>Dikarya</taxon>
        <taxon>Ascomycota</taxon>
        <taxon>Pezizomycotina</taxon>
        <taxon>Eurotiomycetes</taxon>
        <taxon>Eurotiomycetidae</taxon>
        <taxon>Eurotiales</taxon>
        <taxon>Aspergillaceae</taxon>
        <taxon>Aspergillus</taxon>
        <taxon>Aspergillus subgen. Circumdati</taxon>
    </lineage>
</organism>
<dbReference type="EMBL" id="KV907494">
    <property type="protein sequence ID" value="OOF99864.1"/>
    <property type="molecule type" value="Genomic_DNA"/>
</dbReference>
<keyword evidence="4" id="KW-0175">Coiled coil</keyword>
<feature type="region of interest" description="Disordered" evidence="5">
    <location>
        <begin position="552"/>
        <end position="596"/>
    </location>
</feature>
<feature type="region of interest" description="Disordered" evidence="5">
    <location>
        <begin position="642"/>
        <end position="680"/>
    </location>
</feature>
<dbReference type="PROSITE" id="PS01357">
    <property type="entry name" value="ZF_ZZ_1"/>
    <property type="match status" value="1"/>
</dbReference>
<reference evidence="8" key="1">
    <citation type="journal article" date="2017" name="Genome Biol.">
        <title>Comparative genomics reveals high biological diversity and specific adaptations in the industrially and medically important fungal genus Aspergillus.</title>
        <authorList>
            <person name="de Vries R.P."/>
            <person name="Riley R."/>
            <person name="Wiebenga A."/>
            <person name="Aguilar-Osorio G."/>
            <person name="Amillis S."/>
            <person name="Uchima C.A."/>
            <person name="Anderluh G."/>
            <person name="Asadollahi M."/>
            <person name="Askin M."/>
            <person name="Barry K."/>
            <person name="Battaglia E."/>
            <person name="Bayram O."/>
            <person name="Benocci T."/>
            <person name="Braus-Stromeyer S.A."/>
            <person name="Caldana C."/>
            <person name="Canovas D."/>
            <person name="Cerqueira G.C."/>
            <person name="Chen F."/>
            <person name="Chen W."/>
            <person name="Choi C."/>
            <person name="Clum A."/>
            <person name="Dos Santos R.A."/>
            <person name="Damasio A.R."/>
            <person name="Diallinas G."/>
            <person name="Emri T."/>
            <person name="Fekete E."/>
            <person name="Flipphi M."/>
            <person name="Freyberg S."/>
            <person name="Gallo A."/>
            <person name="Gournas C."/>
            <person name="Habgood R."/>
            <person name="Hainaut M."/>
            <person name="Harispe M.L."/>
            <person name="Henrissat B."/>
            <person name="Hilden K.S."/>
            <person name="Hope R."/>
            <person name="Hossain A."/>
            <person name="Karabika E."/>
            <person name="Karaffa L."/>
            <person name="Karanyi Z."/>
            <person name="Krasevec N."/>
            <person name="Kuo A."/>
            <person name="Kusch H."/>
            <person name="LaButti K."/>
            <person name="Lagendijk E.L."/>
            <person name="Lapidus A."/>
            <person name="Levasseur A."/>
            <person name="Lindquist E."/>
            <person name="Lipzen A."/>
            <person name="Logrieco A.F."/>
            <person name="MacCabe A."/>
            <person name="Maekelae M.R."/>
            <person name="Malavazi I."/>
            <person name="Melin P."/>
            <person name="Meyer V."/>
            <person name="Mielnichuk N."/>
            <person name="Miskei M."/>
            <person name="Molnar A.P."/>
            <person name="Mule G."/>
            <person name="Ngan C.Y."/>
            <person name="Orejas M."/>
            <person name="Orosz E."/>
            <person name="Ouedraogo J.P."/>
            <person name="Overkamp K.M."/>
            <person name="Park H.-S."/>
            <person name="Perrone G."/>
            <person name="Piumi F."/>
            <person name="Punt P.J."/>
            <person name="Ram A.F."/>
            <person name="Ramon A."/>
            <person name="Rauscher S."/>
            <person name="Record E."/>
            <person name="Riano-Pachon D.M."/>
            <person name="Robert V."/>
            <person name="Roehrig J."/>
            <person name="Ruller R."/>
            <person name="Salamov A."/>
            <person name="Salih N.S."/>
            <person name="Samson R.A."/>
            <person name="Sandor E."/>
            <person name="Sanguinetti M."/>
            <person name="Schuetze T."/>
            <person name="Sepcic K."/>
            <person name="Shelest E."/>
            <person name="Sherlock G."/>
            <person name="Sophianopoulou V."/>
            <person name="Squina F.M."/>
            <person name="Sun H."/>
            <person name="Susca A."/>
            <person name="Todd R.B."/>
            <person name="Tsang A."/>
            <person name="Unkles S.E."/>
            <person name="van de Wiele N."/>
            <person name="van Rossen-Uffink D."/>
            <person name="Oliveira J.V."/>
            <person name="Vesth T.C."/>
            <person name="Visser J."/>
            <person name="Yu J.-H."/>
            <person name="Zhou M."/>
            <person name="Andersen M.R."/>
            <person name="Archer D.B."/>
            <person name="Baker S.E."/>
            <person name="Benoit I."/>
            <person name="Brakhage A.A."/>
            <person name="Braus G.H."/>
            <person name="Fischer R."/>
            <person name="Frisvad J.C."/>
            <person name="Goldman G.H."/>
            <person name="Houbraken J."/>
            <person name="Oakley B."/>
            <person name="Pocsi I."/>
            <person name="Scazzocchio C."/>
            <person name="Seiboth B."/>
            <person name="vanKuyk P.A."/>
            <person name="Wortman J."/>
            <person name="Dyer P.S."/>
            <person name="Grigoriev I.V."/>
        </authorList>
    </citation>
    <scope>NUCLEOTIDE SEQUENCE [LARGE SCALE GENOMIC DNA]</scope>
    <source>
        <strain evidence="8">ITEM 5010</strain>
    </source>
</reference>
<dbReference type="PROSITE" id="PS51184">
    <property type="entry name" value="JMJC"/>
    <property type="match status" value="1"/>
</dbReference>
<dbReference type="Gene3D" id="2.60.120.650">
    <property type="entry name" value="Cupin"/>
    <property type="match status" value="1"/>
</dbReference>
<evidence type="ECO:0000313" key="8">
    <source>
        <dbReference type="Proteomes" id="UP000188318"/>
    </source>
</evidence>
<evidence type="ECO:0000313" key="7">
    <source>
        <dbReference type="EMBL" id="OOF99864.1"/>
    </source>
</evidence>
<dbReference type="OMA" id="MGFTDNV"/>
<dbReference type="Proteomes" id="UP000188318">
    <property type="component" value="Unassembled WGS sequence"/>
</dbReference>
<sequence>MDFLQQDIPSVQVLLRAGEPFVPFSEYSVRDIIHLPQDEATGWVENKLREGRPFVIRGFTEMKEWDRSILNNVRFGALSSSAAIPVRNCHTGRDAKMRLRDLLAQTDYAPTNDIREFLYAKDLQCPTEWVKALGAFLPSAMRHLGSLDLFRTLPKEVTPEVLMAYVGTRKSSSGFHRCFSGTVALNLLIESDGTGPGSLCFGTDKLSQVLYDTYMEGLGKSPHTDWTNVSITQLKSANFPIYVTHQEPGDLVIFPSATAHQIWNISPMVTKVVWNIMHCSSLVSFFDYIQPTYQRQCHADTGRVPLIPLHALIRGSPETRDEALLLEVFEQLLEDEATETEPATAIKSVDTQGAVVECNFCGLTIWNRHLHCEKCGDFDLCLTCFISGRSCKHVADYTWAELIPRRYCKDVIERTRNRLHDRLLLRRRSPPQKTLGALAVAASDARKQSMERLCHLCRDSHPTWKGVNCTQCSAFFCFRGLHRHFDVDLIPFLRKIEPWVCPKCSQCCNCRCCHFARPYSSRDKPVRARIKPIDPRGRVMGFTDNVFDQKRGKRASMVVHSASPQPEIVSRGQKRSRTQINDEKVELQQPPQQQRDYYTFTSFGAAHTRRSDANSYYHPYASSPRSLGPKGQLRISDLVEEHSPANSGPHFQAPFRRGSPPASLTPEDGPFRRHSEEASIPPLTDEASIVVLEKRLEALRRYADDLLDLSLVESHAKLLEKLRQLQDQVEERKRRKAEALFDNLNRDFPELATLAREEARRQGL</sequence>
<name>A0A1R3RZC3_ASPC5</name>
<dbReference type="SUPFAM" id="SSF57850">
    <property type="entry name" value="RING/U-box"/>
    <property type="match status" value="1"/>
</dbReference>
<keyword evidence="1" id="KW-0479">Metal-binding</keyword>
<dbReference type="SUPFAM" id="SSF51197">
    <property type="entry name" value="Clavaminate synthase-like"/>
    <property type="match status" value="1"/>
</dbReference>
<dbReference type="Pfam" id="PF00569">
    <property type="entry name" value="ZZ"/>
    <property type="match status" value="1"/>
</dbReference>
<dbReference type="GO" id="GO:0008270">
    <property type="term" value="F:zinc ion binding"/>
    <property type="evidence" value="ECO:0007669"/>
    <property type="project" value="UniProtKB-KW"/>
</dbReference>
<dbReference type="InterPro" id="IPR043145">
    <property type="entry name" value="Znf_ZZ_sf"/>
</dbReference>
<feature type="domain" description="JmjC" evidence="6">
    <location>
        <begin position="126"/>
        <end position="293"/>
    </location>
</feature>
<keyword evidence="8" id="KW-1185">Reference proteome</keyword>
<evidence type="ECO:0000256" key="4">
    <source>
        <dbReference type="SAM" id="Coils"/>
    </source>
</evidence>
<keyword evidence="2" id="KW-0863">Zinc-finger</keyword>
<proteinExistence type="predicted"/>
<evidence type="ECO:0000256" key="1">
    <source>
        <dbReference type="ARBA" id="ARBA00022723"/>
    </source>
</evidence>
<dbReference type="SMART" id="SM00558">
    <property type="entry name" value="JmjC"/>
    <property type="match status" value="1"/>
</dbReference>
<dbReference type="OrthoDB" id="298344at2759"/>
<dbReference type="VEuPathDB" id="FungiDB:ASPCADRAFT_203686"/>
<evidence type="ECO:0000256" key="3">
    <source>
        <dbReference type="ARBA" id="ARBA00022833"/>
    </source>
</evidence>
<evidence type="ECO:0000259" key="6">
    <source>
        <dbReference type="PROSITE" id="PS51184"/>
    </source>
</evidence>
<dbReference type="InterPro" id="IPR003347">
    <property type="entry name" value="JmjC_dom"/>
</dbReference>
<dbReference type="CDD" id="cd02249">
    <property type="entry name" value="ZZ"/>
    <property type="match status" value="1"/>
</dbReference>
<dbReference type="SMART" id="SM00291">
    <property type="entry name" value="ZnF_ZZ"/>
    <property type="match status" value="1"/>
</dbReference>
<evidence type="ECO:0000256" key="5">
    <source>
        <dbReference type="SAM" id="MobiDB-lite"/>
    </source>
</evidence>
<evidence type="ECO:0000256" key="2">
    <source>
        <dbReference type="ARBA" id="ARBA00022771"/>
    </source>
</evidence>
<feature type="coiled-coil region" evidence="4">
    <location>
        <begin position="712"/>
        <end position="742"/>
    </location>
</feature>
<keyword evidence="3" id="KW-0862">Zinc</keyword>
<dbReference type="Gene3D" id="3.30.60.90">
    <property type="match status" value="1"/>
</dbReference>